<evidence type="ECO:0000256" key="3">
    <source>
        <dbReference type="ARBA" id="ARBA00022527"/>
    </source>
</evidence>
<proteinExistence type="inferred from homology"/>
<name>A0A6A5FVS6_CAERE</name>
<dbReference type="GeneID" id="9818666"/>
<dbReference type="GO" id="GO:0005737">
    <property type="term" value="C:cytoplasm"/>
    <property type="evidence" value="ECO:0007669"/>
    <property type="project" value="TreeGrafter"/>
</dbReference>
<evidence type="ECO:0000256" key="1">
    <source>
        <dbReference type="ARBA" id="ARBA00010791"/>
    </source>
</evidence>
<gene>
    <name evidence="14" type="ORF">GCK72_023089</name>
</gene>
<evidence type="ECO:0000256" key="6">
    <source>
        <dbReference type="ARBA" id="ARBA00022777"/>
    </source>
</evidence>
<keyword evidence="5 10" id="KW-0547">Nucleotide-binding</keyword>
<keyword evidence="3 11" id="KW-0723">Serine/threonine-protein kinase</keyword>
<dbReference type="InterPro" id="IPR011009">
    <property type="entry name" value="Kinase-like_dom_sf"/>
</dbReference>
<evidence type="ECO:0000256" key="2">
    <source>
        <dbReference type="ARBA" id="ARBA00012513"/>
    </source>
</evidence>
<accession>A0A6A5FVS6</accession>
<organism evidence="14 15">
    <name type="scientific">Caenorhabditis remanei</name>
    <name type="common">Caenorhabditis vulgaris</name>
    <dbReference type="NCBI Taxonomy" id="31234"/>
    <lineage>
        <taxon>Eukaryota</taxon>
        <taxon>Metazoa</taxon>
        <taxon>Ecdysozoa</taxon>
        <taxon>Nematoda</taxon>
        <taxon>Chromadorea</taxon>
        <taxon>Rhabditida</taxon>
        <taxon>Rhabditina</taxon>
        <taxon>Rhabditomorpha</taxon>
        <taxon>Rhabditoidea</taxon>
        <taxon>Rhabditidae</taxon>
        <taxon>Peloderinae</taxon>
        <taxon>Caenorhabditis</taxon>
    </lineage>
</organism>
<keyword evidence="4" id="KW-0808">Transferase</keyword>
<dbReference type="EC" id="2.7.11.1" evidence="2"/>
<comment type="catalytic activity">
    <reaction evidence="9">
        <text>L-seryl-[protein] + ATP = O-phospho-L-seryl-[protein] + ADP + H(+)</text>
        <dbReference type="Rhea" id="RHEA:17989"/>
        <dbReference type="Rhea" id="RHEA-COMP:9863"/>
        <dbReference type="Rhea" id="RHEA-COMP:11604"/>
        <dbReference type="ChEBI" id="CHEBI:15378"/>
        <dbReference type="ChEBI" id="CHEBI:29999"/>
        <dbReference type="ChEBI" id="CHEBI:30616"/>
        <dbReference type="ChEBI" id="CHEBI:83421"/>
        <dbReference type="ChEBI" id="CHEBI:456216"/>
        <dbReference type="EC" id="2.7.11.1"/>
    </reaction>
</comment>
<feature type="binding site" evidence="10">
    <location>
        <position position="71"/>
    </location>
    <ligand>
        <name>ATP</name>
        <dbReference type="ChEBI" id="CHEBI:30616"/>
    </ligand>
</feature>
<dbReference type="CTD" id="9818666"/>
<dbReference type="AlphaFoldDB" id="A0A6A5FVS6"/>
<feature type="signal peptide" evidence="12">
    <location>
        <begin position="1"/>
        <end position="16"/>
    </location>
</feature>
<evidence type="ECO:0000256" key="8">
    <source>
        <dbReference type="ARBA" id="ARBA00047899"/>
    </source>
</evidence>
<evidence type="ECO:0000256" key="9">
    <source>
        <dbReference type="ARBA" id="ARBA00048679"/>
    </source>
</evidence>
<dbReference type="PROSITE" id="PS00107">
    <property type="entry name" value="PROTEIN_KINASE_ATP"/>
    <property type="match status" value="1"/>
</dbReference>
<evidence type="ECO:0000313" key="14">
    <source>
        <dbReference type="EMBL" id="KAF1746632.1"/>
    </source>
</evidence>
<dbReference type="KEGG" id="crq:GCK72_023089"/>
<dbReference type="PROSITE" id="PS50011">
    <property type="entry name" value="PROTEIN_KINASE_DOM"/>
    <property type="match status" value="1"/>
</dbReference>
<dbReference type="SMART" id="SM00220">
    <property type="entry name" value="S_TKc"/>
    <property type="match status" value="1"/>
</dbReference>
<keyword evidence="12" id="KW-0732">Signal</keyword>
<keyword evidence="7 10" id="KW-0067">ATP-binding</keyword>
<dbReference type="RefSeq" id="XP_003103254.2">
    <property type="nucleotide sequence ID" value="XM_003103206.2"/>
</dbReference>
<evidence type="ECO:0000256" key="11">
    <source>
        <dbReference type="RuleBase" id="RU000304"/>
    </source>
</evidence>
<keyword evidence="6" id="KW-0418">Kinase</keyword>
<dbReference type="InterPro" id="IPR008271">
    <property type="entry name" value="Ser/Thr_kinase_AS"/>
</dbReference>
<evidence type="ECO:0000256" key="10">
    <source>
        <dbReference type="PROSITE-ProRule" id="PRU10141"/>
    </source>
</evidence>
<feature type="chain" id="PRO_5025602636" description="non-specific serine/threonine protein kinase" evidence="12">
    <location>
        <begin position="17"/>
        <end position="322"/>
    </location>
</feature>
<sequence>MIMILWKTIKSAVVAAFNRFNTCSSDDQDQVEYCQAEDDQFEFVRQLGEGAFGTVVLVKNTLNPNLVYAMKEISKKASWDYVKNEWAIHCKLTKLSHNNIIAYIKMRKTPESYKMFMEYATVGDLWVKIPQGSPLPPVEAQSFFKDLISGLNFMHSHGIVHRDIKPGNLLITVKEYREVLKITDFGWSTHYLKNKSEILLTVCGGSHPYIAPECFNKDHRGPPIDIWAAGIVLINMLTSYSPWSAAKMKNRQYKRWLKRERGIWNSLDELTIGFIRTIVESDSCKRATISEIEASDWYKQNFNTPAKAVIMVAPKNLVSAHH</sequence>
<reference evidence="14 15" key="1">
    <citation type="submission" date="2019-12" db="EMBL/GenBank/DDBJ databases">
        <title>Chromosome-level assembly of the Caenorhabditis remanei genome.</title>
        <authorList>
            <person name="Teterina A.A."/>
            <person name="Willis J.H."/>
            <person name="Phillips P.C."/>
        </authorList>
    </citation>
    <scope>NUCLEOTIDE SEQUENCE [LARGE SCALE GENOMIC DNA]</scope>
    <source>
        <strain evidence="14 15">PX506</strain>
        <tissue evidence="14">Whole organism</tissue>
    </source>
</reference>
<dbReference type="GO" id="GO:0004674">
    <property type="term" value="F:protein serine/threonine kinase activity"/>
    <property type="evidence" value="ECO:0007669"/>
    <property type="project" value="UniProtKB-KW"/>
</dbReference>
<dbReference type="Gene3D" id="1.10.510.10">
    <property type="entry name" value="Transferase(Phosphotransferase) domain 1"/>
    <property type="match status" value="1"/>
</dbReference>
<dbReference type="GO" id="GO:0005524">
    <property type="term" value="F:ATP binding"/>
    <property type="evidence" value="ECO:0007669"/>
    <property type="project" value="UniProtKB-UniRule"/>
</dbReference>
<comment type="catalytic activity">
    <reaction evidence="8">
        <text>L-threonyl-[protein] + ATP = O-phospho-L-threonyl-[protein] + ADP + H(+)</text>
        <dbReference type="Rhea" id="RHEA:46608"/>
        <dbReference type="Rhea" id="RHEA-COMP:11060"/>
        <dbReference type="Rhea" id="RHEA-COMP:11605"/>
        <dbReference type="ChEBI" id="CHEBI:15378"/>
        <dbReference type="ChEBI" id="CHEBI:30013"/>
        <dbReference type="ChEBI" id="CHEBI:30616"/>
        <dbReference type="ChEBI" id="CHEBI:61977"/>
        <dbReference type="ChEBI" id="CHEBI:456216"/>
        <dbReference type="EC" id="2.7.11.1"/>
    </reaction>
</comment>
<dbReference type="Proteomes" id="UP000483820">
    <property type="component" value="Chromosome X"/>
</dbReference>
<feature type="domain" description="Protein kinase" evidence="13">
    <location>
        <begin position="41"/>
        <end position="298"/>
    </location>
</feature>
<evidence type="ECO:0000313" key="15">
    <source>
        <dbReference type="Proteomes" id="UP000483820"/>
    </source>
</evidence>
<dbReference type="PANTHER" id="PTHR24346:SF107">
    <property type="entry name" value="SERINE_THREONINE-PROTEIN KINASE CHK1"/>
    <property type="match status" value="1"/>
</dbReference>
<dbReference type="PROSITE" id="PS00108">
    <property type="entry name" value="PROTEIN_KINASE_ST"/>
    <property type="match status" value="1"/>
</dbReference>
<comment type="similarity">
    <text evidence="1">Belongs to the protein kinase superfamily. CAMK Ser/Thr protein kinase family. NIM1 subfamily.</text>
</comment>
<evidence type="ECO:0000256" key="5">
    <source>
        <dbReference type="ARBA" id="ARBA00022741"/>
    </source>
</evidence>
<comment type="caution">
    <text evidence="14">The sequence shown here is derived from an EMBL/GenBank/DDBJ whole genome shotgun (WGS) entry which is preliminary data.</text>
</comment>
<protein>
    <recommendedName>
        <fullName evidence="2">non-specific serine/threonine protein kinase</fullName>
        <ecNumber evidence="2">2.7.11.1</ecNumber>
    </recommendedName>
</protein>
<dbReference type="SUPFAM" id="SSF56112">
    <property type="entry name" value="Protein kinase-like (PK-like)"/>
    <property type="match status" value="1"/>
</dbReference>
<evidence type="ECO:0000259" key="13">
    <source>
        <dbReference type="PROSITE" id="PS50011"/>
    </source>
</evidence>
<dbReference type="InterPro" id="IPR017441">
    <property type="entry name" value="Protein_kinase_ATP_BS"/>
</dbReference>
<evidence type="ECO:0000256" key="12">
    <source>
        <dbReference type="SAM" id="SignalP"/>
    </source>
</evidence>
<evidence type="ECO:0000256" key="4">
    <source>
        <dbReference type="ARBA" id="ARBA00022679"/>
    </source>
</evidence>
<evidence type="ECO:0000256" key="7">
    <source>
        <dbReference type="ARBA" id="ARBA00022840"/>
    </source>
</evidence>
<dbReference type="GO" id="GO:0035556">
    <property type="term" value="P:intracellular signal transduction"/>
    <property type="evidence" value="ECO:0007669"/>
    <property type="project" value="TreeGrafter"/>
</dbReference>
<dbReference type="Pfam" id="PF00069">
    <property type="entry name" value="Pkinase"/>
    <property type="match status" value="1"/>
</dbReference>
<dbReference type="PANTHER" id="PTHR24346">
    <property type="entry name" value="MAP/MICROTUBULE AFFINITY-REGULATING KINASE"/>
    <property type="match status" value="1"/>
</dbReference>
<dbReference type="InterPro" id="IPR000719">
    <property type="entry name" value="Prot_kinase_dom"/>
</dbReference>
<dbReference type="EMBL" id="WUAV01000006">
    <property type="protein sequence ID" value="KAF1746632.1"/>
    <property type="molecule type" value="Genomic_DNA"/>
</dbReference>